<keyword evidence="2" id="KW-0813">Transport</keyword>
<dbReference type="InterPro" id="IPR058792">
    <property type="entry name" value="Beta-barrel_RND_2"/>
</dbReference>
<dbReference type="OrthoDB" id="9806939at2"/>
<dbReference type="InterPro" id="IPR058647">
    <property type="entry name" value="BSH_CzcB-like"/>
</dbReference>
<dbReference type="Pfam" id="PF19335">
    <property type="entry name" value="HMBD"/>
    <property type="match status" value="1"/>
</dbReference>
<dbReference type="Gene3D" id="2.40.30.170">
    <property type="match status" value="1"/>
</dbReference>
<dbReference type="GO" id="GO:0016491">
    <property type="term" value="F:oxidoreductase activity"/>
    <property type="evidence" value="ECO:0007669"/>
    <property type="project" value="InterPro"/>
</dbReference>
<dbReference type="Proteomes" id="UP000238322">
    <property type="component" value="Unassembled WGS sequence"/>
</dbReference>
<dbReference type="Pfam" id="PF25954">
    <property type="entry name" value="Beta-barrel_RND_2"/>
    <property type="match status" value="1"/>
</dbReference>
<dbReference type="GO" id="GO:0015679">
    <property type="term" value="P:plasma membrane copper ion transport"/>
    <property type="evidence" value="ECO:0007669"/>
    <property type="project" value="TreeGrafter"/>
</dbReference>
<dbReference type="PANTHER" id="PTHR30097:SF15">
    <property type="entry name" value="CATION EFFLUX SYSTEM PROTEIN CUSB"/>
    <property type="match status" value="1"/>
</dbReference>
<proteinExistence type="inferred from homology"/>
<dbReference type="InterPro" id="IPR058649">
    <property type="entry name" value="CzcB_C"/>
</dbReference>
<evidence type="ECO:0000259" key="5">
    <source>
        <dbReference type="Pfam" id="PF25954"/>
    </source>
</evidence>
<keyword evidence="3" id="KW-0472">Membrane</keyword>
<organism evidence="8 9">
    <name type="scientific">Blastopirellula marina</name>
    <dbReference type="NCBI Taxonomy" id="124"/>
    <lineage>
        <taxon>Bacteria</taxon>
        <taxon>Pseudomonadati</taxon>
        <taxon>Planctomycetota</taxon>
        <taxon>Planctomycetia</taxon>
        <taxon>Pirellulales</taxon>
        <taxon>Pirellulaceae</taxon>
        <taxon>Blastopirellula</taxon>
    </lineage>
</organism>
<dbReference type="GO" id="GO:0030313">
    <property type="term" value="C:cell envelope"/>
    <property type="evidence" value="ECO:0007669"/>
    <property type="project" value="TreeGrafter"/>
</dbReference>
<feature type="domain" description="Heavy metal binding" evidence="4">
    <location>
        <begin position="384"/>
        <end position="410"/>
    </location>
</feature>
<dbReference type="InterPro" id="IPR045800">
    <property type="entry name" value="HMBD"/>
</dbReference>
<evidence type="ECO:0000259" key="4">
    <source>
        <dbReference type="Pfam" id="PF19335"/>
    </source>
</evidence>
<evidence type="ECO:0000256" key="2">
    <source>
        <dbReference type="ARBA" id="ARBA00022448"/>
    </source>
</evidence>
<dbReference type="EMBL" id="PUHY01000001">
    <property type="protein sequence ID" value="PQO40625.1"/>
    <property type="molecule type" value="Genomic_DNA"/>
</dbReference>
<feature type="domain" description="CzcB-like C-terminal circularly permuted SH3-like" evidence="7">
    <location>
        <begin position="426"/>
        <end position="486"/>
    </location>
</feature>
<evidence type="ECO:0000313" key="8">
    <source>
        <dbReference type="EMBL" id="PQO40625.1"/>
    </source>
</evidence>
<reference evidence="8 9" key="1">
    <citation type="submission" date="2018-02" db="EMBL/GenBank/DDBJ databases">
        <title>Comparative genomes isolates from brazilian mangrove.</title>
        <authorList>
            <person name="Araujo J.E."/>
            <person name="Taketani R.G."/>
            <person name="Silva M.C.P."/>
            <person name="Loureco M.V."/>
            <person name="Andreote F.D."/>
        </authorList>
    </citation>
    <scope>NUCLEOTIDE SEQUENCE [LARGE SCALE GENOMIC DNA]</scope>
    <source>
        <strain evidence="8 9">Hex-1 MGV</strain>
    </source>
</reference>
<dbReference type="SUPFAM" id="SSF111369">
    <property type="entry name" value="HlyD-like secretion proteins"/>
    <property type="match status" value="1"/>
</dbReference>
<dbReference type="AlphaFoldDB" id="A0A2S8G838"/>
<dbReference type="GO" id="GO:0060003">
    <property type="term" value="P:copper ion export"/>
    <property type="evidence" value="ECO:0007669"/>
    <property type="project" value="TreeGrafter"/>
</dbReference>
<dbReference type="Gene3D" id="1.10.620.20">
    <property type="entry name" value="Ribonucleotide Reductase, subunit A"/>
    <property type="match status" value="1"/>
</dbReference>
<keyword evidence="3" id="KW-0812">Transmembrane</keyword>
<evidence type="ECO:0000313" key="9">
    <source>
        <dbReference type="Proteomes" id="UP000238322"/>
    </source>
</evidence>
<protein>
    <submittedName>
        <fullName evidence="8">Metal transporter</fullName>
    </submittedName>
</protein>
<evidence type="ECO:0000256" key="1">
    <source>
        <dbReference type="ARBA" id="ARBA00009477"/>
    </source>
</evidence>
<name>A0A2S8G838_9BACT</name>
<keyword evidence="3" id="KW-1133">Transmembrane helix</keyword>
<feature type="transmembrane region" description="Helical" evidence="3">
    <location>
        <begin position="26"/>
        <end position="51"/>
    </location>
</feature>
<dbReference type="Pfam" id="PF25975">
    <property type="entry name" value="CzcB_C"/>
    <property type="match status" value="1"/>
</dbReference>
<comment type="caution">
    <text evidence="8">The sequence shown here is derived from an EMBL/GenBank/DDBJ whole genome shotgun (WGS) entry which is preliminary data.</text>
</comment>
<dbReference type="FunFam" id="2.40.30.170:FF:000010">
    <property type="entry name" value="Efflux RND transporter periplasmic adaptor subunit"/>
    <property type="match status" value="1"/>
</dbReference>
<dbReference type="PANTHER" id="PTHR30097">
    <property type="entry name" value="CATION EFFLUX SYSTEM PROTEIN CUSB"/>
    <property type="match status" value="1"/>
</dbReference>
<evidence type="ECO:0000256" key="3">
    <source>
        <dbReference type="SAM" id="Phobius"/>
    </source>
</evidence>
<dbReference type="RefSeq" id="WP_105327860.1">
    <property type="nucleotide sequence ID" value="NZ_PUHY01000001.1"/>
</dbReference>
<evidence type="ECO:0000259" key="6">
    <source>
        <dbReference type="Pfam" id="PF25973"/>
    </source>
</evidence>
<dbReference type="Gene3D" id="2.40.420.20">
    <property type="match status" value="1"/>
</dbReference>
<dbReference type="InterPro" id="IPR012348">
    <property type="entry name" value="RNR-like"/>
</dbReference>
<feature type="domain" description="CzcB-like barrel-sandwich hybrid" evidence="6">
    <location>
        <begin position="156"/>
        <end position="286"/>
    </location>
</feature>
<feature type="domain" description="CusB-like beta-barrel" evidence="5">
    <location>
        <begin position="289"/>
        <end position="363"/>
    </location>
</feature>
<evidence type="ECO:0000259" key="7">
    <source>
        <dbReference type="Pfam" id="PF25975"/>
    </source>
</evidence>
<accession>A0A2S8G838</accession>
<dbReference type="Pfam" id="PF25973">
    <property type="entry name" value="BSH_CzcB"/>
    <property type="match status" value="1"/>
</dbReference>
<sequence>MSDIPKPNESATEAKQEARHTLDRRWLVGLVIKPVIFLICGTMLFAGLGLMQRLGLISSGASGSGTASASSGATAEYICPMMCTPPQSQPGRCPVCAMELVVASSGGSKGDSQSVEIAPAARRIANIQTAEASFQTASRTIRAVGQLQYDEASLKTISAYVAGRLDRLYADFTGVVVKKGEPLALVYSPELYSAQVEFLLAKRSVAQASPQTLESIVSANRNLYENARQQLIELGMTDAQIDELEARGKADSRLHLYSPMSGTVIQKLAVEGQYVKASDRIYQLADLSKVWLMLELFPEDAANICYGQKVEAEVQSLPGKKFSGRVAFVDPNVDERTRTIGVRVALPNQEGLLKIGDLATAYLQIAIAPGAEKRLYDPELASRWMSPRYPNEIFDQPGTCPLSGMELVPASHYGFTDVPQGESQVVSIPRSAVLMTGKNSVAYVEAEPGRFELRRVVAGHQSGDQVVIHEGIEPGEKVAVRGNFLIDSQMQLAGNPSLINPDKYLPSTESGPSAEVLAALSELSPEDQSLATSQQICPVTEMPLGSMGTPPKAEVNGRKIFLCCEGCRGSLMEEPEKYLSVLDNLDQESESFSSPGLPPIGPIQELSIVPDLPPNAIAVPVSSENESSTPSMAVPMIRQPMEVVR</sequence>
<dbReference type="GO" id="GO:0046872">
    <property type="term" value="F:metal ion binding"/>
    <property type="evidence" value="ECO:0007669"/>
    <property type="project" value="InterPro"/>
</dbReference>
<comment type="similarity">
    <text evidence="1">Belongs to the membrane fusion protein (MFP) (TC 8.A.1) family.</text>
</comment>
<gene>
    <name evidence="8" type="ORF">C5Y83_01490</name>
</gene>
<dbReference type="InterPro" id="IPR051909">
    <property type="entry name" value="MFP_Cation_Efflux"/>
</dbReference>